<reference evidence="1 2" key="1">
    <citation type="submission" date="2017-02" db="EMBL/GenBank/DDBJ databases">
        <authorList>
            <person name="Dridi B."/>
        </authorList>
    </citation>
    <scope>NUCLEOTIDE SEQUENCE [LARGE SCALE GENOMIC DNA]</scope>
    <source>
        <strain evidence="1 2">JB380</strain>
    </source>
</reference>
<comment type="caution">
    <text evidence="1">The sequence shown here is derived from an EMBL/GenBank/DDBJ whole genome shotgun (WGS) entry which is preliminary data.</text>
</comment>
<gene>
    <name evidence="1" type="ORF">CZ787_12965</name>
</gene>
<dbReference type="AlphaFoldDB" id="A0A1R4I3S8"/>
<protein>
    <submittedName>
        <fullName evidence="1">Uncharacterized protein</fullName>
    </submittedName>
</protein>
<proteinExistence type="predicted"/>
<evidence type="ECO:0000313" key="2">
    <source>
        <dbReference type="Proteomes" id="UP000196331"/>
    </source>
</evidence>
<dbReference type="Proteomes" id="UP000196331">
    <property type="component" value="Unassembled WGS sequence"/>
</dbReference>
<name>A0A1R4I3S8_9GAMM</name>
<organism evidence="1 2">
    <name type="scientific">Halomonas citrativorans</name>
    <dbReference type="NCBI Taxonomy" id="2742612"/>
    <lineage>
        <taxon>Bacteria</taxon>
        <taxon>Pseudomonadati</taxon>
        <taxon>Pseudomonadota</taxon>
        <taxon>Gammaproteobacteria</taxon>
        <taxon>Oceanospirillales</taxon>
        <taxon>Halomonadaceae</taxon>
        <taxon>Halomonas</taxon>
    </lineage>
</organism>
<accession>A0A1R4I3S8</accession>
<sequence>MTEGSKKIRYSSLDTGFFVPIQQTLLDIDELHSFTSLSTFAQHIPVEWIESALHLSG</sequence>
<evidence type="ECO:0000313" key="1">
    <source>
        <dbReference type="EMBL" id="SJN14003.1"/>
    </source>
</evidence>
<dbReference type="EMBL" id="FUKM01000050">
    <property type="protein sequence ID" value="SJN14003.1"/>
    <property type="molecule type" value="Genomic_DNA"/>
</dbReference>
<dbReference type="RefSeq" id="WP_176372220.1">
    <property type="nucleotide sequence ID" value="NZ_FUKM01000050.1"/>
</dbReference>